<gene>
    <name evidence="2" type="ORF">GCM10010124_18080</name>
</gene>
<reference evidence="2" key="1">
    <citation type="journal article" date="2014" name="Int. J. Syst. Evol. Microbiol.">
        <title>Complete genome sequence of Corynebacterium casei LMG S-19264T (=DSM 44701T), isolated from a smear-ripened cheese.</title>
        <authorList>
            <consortium name="US DOE Joint Genome Institute (JGI-PGF)"/>
            <person name="Walter F."/>
            <person name="Albersmeier A."/>
            <person name="Kalinowski J."/>
            <person name="Ruckert C."/>
        </authorList>
    </citation>
    <scope>NUCLEOTIDE SEQUENCE</scope>
    <source>
        <strain evidence="2">JCM 3091</strain>
    </source>
</reference>
<evidence type="ECO:0000259" key="1">
    <source>
        <dbReference type="PROSITE" id="PS51787"/>
    </source>
</evidence>
<reference evidence="2" key="2">
    <citation type="submission" date="2020-09" db="EMBL/GenBank/DDBJ databases">
        <authorList>
            <person name="Sun Q."/>
            <person name="Ohkuma M."/>
        </authorList>
    </citation>
    <scope>NUCLEOTIDE SEQUENCE</scope>
    <source>
        <strain evidence="2">JCM 3091</strain>
    </source>
</reference>
<name>A0A8J3BJN6_9ACTN</name>
<dbReference type="InterPro" id="IPR003111">
    <property type="entry name" value="Lon_prtase_N"/>
</dbReference>
<accession>A0A8J3BJN6</accession>
<proteinExistence type="predicted"/>
<comment type="caution">
    <text evidence="2">The sequence shown here is derived from an EMBL/GenBank/DDBJ whole genome shotgun (WGS) entry which is preliminary data.</text>
</comment>
<dbReference type="EMBL" id="BMQC01000005">
    <property type="protein sequence ID" value="GGK25940.1"/>
    <property type="molecule type" value="Genomic_DNA"/>
</dbReference>
<sequence>MSARLALLPLPTVLFPGLVLPLRVVEERYRALVRRLVALPARVPREFGVVAIHRGNALLDRPVDATGRAVTLHAVGCAAVVRTITAHADGRYDVVVVGRRRFEVEGLDTVAAPYLTAEVRWLPEPAGAGAAALVPQVCAALRRYLAALDGDTAATEQLPTDPRVVSYLVGAVASLSVDDRQLLLAAPDTAARLRTGQRLLSREAALLGRIRAVPQPLARWTTHPLPN</sequence>
<organism evidence="2 3">
    <name type="scientific">Pilimelia terevasa</name>
    <dbReference type="NCBI Taxonomy" id="53372"/>
    <lineage>
        <taxon>Bacteria</taxon>
        <taxon>Bacillati</taxon>
        <taxon>Actinomycetota</taxon>
        <taxon>Actinomycetes</taxon>
        <taxon>Micromonosporales</taxon>
        <taxon>Micromonosporaceae</taxon>
        <taxon>Pilimelia</taxon>
    </lineage>
</organism>
<dbReference type="InterPro" id="IPR015947">
    <property type="entry name" value="PUA-like_sf"/>
</dbReference>
<dbReference type="SUPFAM" id="SSF88697">
    <property type="entry name" value="PUA domain-like"/>
    <property type="match status" value="1"/>
</dbReference>
<dbReference type="PANTHER" id="PTHR46732">
    <property type="entry name" value="ATP-DEPENDENT PROTEASE LA (LON) DOMAIN PROTEIN"/>
    <property type="match status" value="1"/>
</dbReference>
<dbReference type="SMART" id="SM00464">
    <property type="entry name" value="LON"/>
    <property type="match status" value="1"/>
</dbReference>
<dbReference type="InterPro" id="IPR046336">
    <property type="entry name" value="Lon_prtase_N_sf"/>
</dbReference>
<dbReference type="AlphaFoldDB" id="A0A8J3BJN6"/>
<evidence type="ECO:0000313" key="2">
    <source>
        <dbReference type="EMBL" id="GGK25940.1"/>
    </source>
</evidence>
<dbReference type="Gene3D" id="2.30.130.40">
    <property type="entry name" value="LON domain-like"/>
    <property type="match status" value="1"/>
</dbReference>
<dbReference type="Proteomes" id="UP000662200">
    <property type="component" value="Unassembled WGS sequence"/>
</dbReference>
<protein>
    <recommendedName>
        <fullName evidence="1">Lon N-terminal domain-containing protein</fullName>
    </recommendedName>
</protein>
<feature type="domain" description="Lon N-terminal" evidence="1">
    <location>
        <begin position="2"/>
        <end position="204"/>
    </location>
</feature>
<dbReference type="RefSeq" id="WP_189113778.1">
    <property type="nucleotide sequence ID" value="NZ_BMQC01000005.1"/>
</dbReference>
<keyword evidence="3" id="KW-1185">Reference proteome</keyword>
<dbReference type="PROSITE" id="PS51787">
    <property type="entry name" value="LON_N"/>
    <property type="match status" value="1"/>
</dbReference>
<dbReference type="PANTHER" id="PTHR46732:SF8">
    <property type="entry name" value="ATP-DEPENDENT PROTEASE LA (LON) DOMAIN PROTEIN"/>
    <property type="match status" value="1"/>
</dbReference>
<dbReference type="Pfam" id="PF02190">
    <property type="entry name" value="LON_substr_bdg"/>
    <property type="match status" value="1"/>
</dbReference>
<evidence type="ECO:0000313" key="3">
    <source>
        <dbReference type="Proteomes" id="UP000662200"/>
    </source>
</evidence>
<dbReference type="Gene3D" id="1.20.58.1480">
    <property type="match status" value="1"/>
</dbReference>